<protein>
    <submittedName>
        <fullName evidence="1">Uncharacterized protein</fullName>
    </submittedName>
</protein>
<evidence type="ECO:0000313" key="2">
    <source>
        <dbReference type="Proteomes" id="UP000886998"/>
    </source>
</evidence>
<proteinExistence type="predicted"/>
<dbReference type="AlphaFoldDB" id="A0A8X6YRJ4"/>
<keyword evidence="2" id="KW-1185">Reference proteome</keyword>
<gene>
    <name evidence="1" type="ORF">TNIN_119031</name>
</gene>
<comment type="caution">
    <text evidence="1">The sequence shown here is derived from an EMBL/GenBank/DDBJ whole genome shotgun (WGS) entry which is preliminary data.</text>
</comment>
<organism evidence="1 2">
    <name type="scientific">Trichonephila inaurata madagascariensis</name>
    <dbReference type="NCBI Taxonomy" id="2747483"/>
    <lineage>
        <taxon>Eukaryota</taxon>
        <taxon>Metazoa</taxon>
        <taxon>Ecdysozoa</taxon>
        <taxon>Arthropoda</taxon>
        <taxon>Chelicerata</taxon>
        <taxon>Arachnida</taxon>
        <taxon>Araneae</taxon>
        <taxon>Araneomorphae</taxon>
        <taxon>Entelegynae</taxon>
        <taxon>Araneoidea</taxon>
        <taxon>Nephilidae</taxon>
        <taxon>Trichonephila</taxon>
        <taxon>Trichonephila inaurata</taxon>
    </lineage>
</organism>
<sequence>MGDDSKEQLQRMFDVTFADTHLIRDVADLIFLISGARGGSELTQEGSNDTKEVEKLTFLLFWYLCDGARPSCCPRINWGPVFSPSGLLSDRFRGTG</sequence>
<dbReference type="EMBL" id="BMAV01022692">
    <property type="protein sequence ID" value="GFY77891.1"/>
    <property type="molecule type" value="Genomic_DNA"/>
</dbReference>
<name>A0A8X6YRJ4_9ARAC</name>
<evidence type="ECO:0000313" key="1">
    <source>
        <dbReference type="EMBL" id="GFY77891.1"/>
    </source>
</evidence>
<dbReference type="Proteomes" id="UP000886998">
    <property type="component" value="Unassembled WGS sequence"/>
</dbReference>
<accession>A0A8X6YRJ4</accession>
<reference evidence="1" key="1">
    <citation type="submission" date="2020-08" db="EMBL/GenBank/DDBJ databases">
        <title>Multicomponent nature underlies the extraordinary mechanical properties of spider dragline silk.</title>
        <authorList>
            <person name="Kono N."/>
            <person name="Nakamura H."/>
            <person name="Mori M."/>
            <person name="Yoshida Y."/>
            <person name="Ohtoshi R."/>
            <person name="Malay A.D."/>
            <person name="Moran D.A.P."/>
            <person name="Tomita M."/>
            <person name="Numata K."/>
            <person name="Arakawa K."/>
        </authorList>
    </citation>
    <scope>NUCLEOTIDE SEQUENCE</scope>
</reference>